<feature type="compositionally biased region" description="Polar residues" evidence="4">
    <location>
        <begin position="55"/>
        <end position="80"/>
    </location>
</feature>
<keyword evidence="1 3" id="KW-0853">WD repeat</keyword>
<feature type="repeat" description="WD" evidence="3">
    <location>
        <begin position="956"/>
        <end position="997"/>
    </location>
</feature>
<dbReference type="SUPFAM" id="SSF63829">
    <property type="entry name" value="Calcium-dependent phosphotriesterase"/>
    <property type="match status" value="1"/>
</dbReference>
<keyword evidence="2" id="KW-0677">Repeat</keyword>
<dbReference type="Pfam" id="PF22939">
    <property type="entry name" value="WHD_GPIID"/>
    <property type="match status" value="1"/>
</dbReference>
<dbReference type="InterPro" id="IPR019775">
    <property type="entry name" value="WD40_repeat_CS"/>
</dbReference>
<dbReference type="InterPro" id="IPR027417">
    <property type="entry name" value="P-loop_NTPase"/>
</dbReference>
<dbReference type="Pfam" id="PF24883">
    <property type="entry name" value="NPHP3_N"/>
    <property type="match status" value="1"/>
</dbReference>
<evidence type="ECO:0000256" key="4">
    <source>
        <dbReference type="SAM" id="MobiDB-lite"/>
    </source>
</evidence>
<evidence type="ECO:0000256" key="1">
    <source>
        <dbReference type="ARBA" id="ARBA00022574"/>
    </source>
</evidence>
<dbReference type="InterPro" id="IPR007111">
    <property type="entry name" value="NACHT_NTPase"/>
</dbReference>
<feature type="repeat" description="WD" evidence="3">
    <location>
        <begin position="1332"/>
        <end position="1373"/>
    </location>
</feature>
<dbReference type="InterPro" id="IPR050349">
    <property type="entry name" value="WD_LIS1/nudF_dynein_reg"/>
</dbReference>
<feature type="repeat" description="WD" evidence="3">
    <location>
        <begin position="1081"/>
        <end position="1122"/>
    </location>
</feature>
<feature type="repeat" description="WD" evidence="3">
    <location>
        <begin position="1165"/>
        <end position="1206"/>
    </location>
</feature>
<dbReference type="EMBL" id="MU853773">
    <property type="protein sequence ID" value="KAK3942456.1"/>
    <property type="molecule type" value="Genomic_DNA"/>
</dbReference>
<feature type="repeat" description="WD" evidence="3">
    <location>
        <begin position="1248"/>
        <end position="1289"/>
    </location>
</feature>
<evidence type="ECO:0000256" key="2">
    <source>
        <dbReference type="ARBA" id="ARBA00022737"/>
    </source>
</evidence>
<dbReference type="InterPro" id="IPR015943">
    <property type="entry name" value="WD40/YVTN_repeat-like_dom_sf"/>
</dbReference>
<dbReference type="SMART" id="SM00320">
    <property type="entry name" value="WD40"/>
    <property type="match status" value="12"/>
</dbReference>
<feature type="repeat" description="WD" evidence="3">
    <location>
        <begin position="998"/>
        <end position="1039"/>
    </location>
</feature>
<dbReference type="InterPro" id="IPR001680">
    <property type="entry name" value="WD40_rpt"/>
</dbReference>
<feature type="domain" description="NACHT" evidence="5">
    <location>
        <begin position="426"/>
        <end position="645"/>
    </location>
</feature>
<dbReference type="PROSITE" id="PS00678">
    <property type="entry name" value="WD_REPEATS_1"/>
    <property type="match status" value="7"/>
</dbReference>
<dbReference type="InterPro" id="IPR054471">
    <property type="entry name" value="GPIID_WHD"/>
</dbReference>
<sequence length="1563" mass="172454">MVSGLLRAILFSSQGASLEGWAISNRSTRRIRRKQRSVAFHVSTGKCELSPEQPACSTAQSASPPQQATKTANHPPTASFQPVPPEVQPPTIREQIAPPNNALWVDPGVAVRGEPQAAALSTSQRLWNDAYDILENDSGTEKLVKVYMRTLVTVLKTQDANGTTSGASDISGELKDPGKRQMNMRQLVKDGLARVDTESKIAKGVGDVAGFILKAKGMIDLAVNNIPQAALPWAGVCVALQILLNPAKATKSNLEGITHVVQRMDWYCALTDHVLNEENINISGESFKPVLQQLEERIISLYKALLLYQMKSVCSYYRNQGIGFLRNLANLDDWDGDLRNVTDAEAALQKDSGQYNNQHAKSLLGHLVKMQMDEKDHQCLRDLHLTNPRDDKKRIEQTKGGLLQDSYQWILENHDFRRWRDTQESRLLWIKGDPGKGKTMLLCSIIDELETADAGLLTYFFCQGTDSRINNATAVLRGLVYLLVDQQPSLISYVRERYDGTGKALFENANAWIALCDIFATILQDLSVKKAYIIVDALDECIVDSPLLLDFLVQTSSAHPHVKWIVSSRNWPEIEKQLGRVGEKVKLSLELNAESVSIAVSKYIQHKVDRLATLHKYDGRTRDAVQRHLSSHANDTFLWVALVCQDLDKISRWKVLEKLNAFPQGLDSLYKRMMDQICSSDDADLCKKILTTLTVVYQPVTLKELTSLVGIMPEHISDDPESLEEIIGLCGSFLTLRQETVYFVHQSAQDFLLAKGSGAIFPSGTGEAHYAIFSRSLDIMSRTLRRDIYGLGAPGFPIAKVKQPDPDPLAQARYSCIYWVDHLRDWCIQADASQNATLRDITAVEKFLREKYLYWLEALSLLEHVPEGVLSMGKLNTVLQERPEALQFIDLVQDADRFIRCHKWAIEDSPLQTYASALVFSPAHSVIKESFKHEEPQWIKTRPAIEDGWGTCLQTLQGHSDVVTSATFSPDSKNIVSASWDKTVKIWDAAAGRCLKTLLGHSGQVNSVVFSPDSRQVTSASGDGTVKVWDVATGQCVQTLQGSGGYSKSVAFSPNSNNIASAMDLTVTIWAVATGQRLRMLKGHIDQVASVAFSSDSKNVVSASRDETVKIWDVTTGQCLLTLKGHSWHVFSAVFSPSSKQVVSASEDRTIKIWDVAASQCVLTLKGHKYGATSVAFSPDSKQIASASEDRTIMLWDASTGQCMQTIKDHSIARSVAFSPNSKQLVSAWDCTIKIWDVTANQCQRMPLEDHSRAVSSVAFSPDIRQAASSSYDGTIKIWDTATGQCIQTLEGHRKPVWSVAFSHDSKQAASGSYDHTVRIWDVATGQCLFTLEGHSEDITSVAFSHDSKQVGSASYDGTVNIWNAATGQCLLRFGNCLHIRSAAFSPDLKQVVVSTKGGNPGARDTTEIWDVAAAQRLLTLKGHSEVITLVAFSPDSKQVVSASRDRTVKIWDALTGQCLQTLDVSRELEAISFDSTGSCLLTDIGDIVLPPPPADTALAAPQTARFQRCGLSLDGVWITWNSENMLWLPPEYRRSCSAVAGSTVVIGTDSRRVLVFNFADKL</sequence>
<accession>A0AAN6S7A7</accession>
<evidence type="ECO:0000313" key="6">
    <source>
        <dbReference type="EMBL" id="KAK3942456.1"/>
    </source>
</evidence>
<dbReference type="PROSITE" id="PS50294">
    <property type="entry name" value="WD_REPEATS_REGION"/>
    <property type="match status" value="9"/>
</dbReference>
<dbReference type="InterPro" id="IPR020472">
    <property type="entry name" value="WD40_PAC1"/>
</dbReference>
<dbReference type="FunFam" id="3.40.50.300:FF:001638">
    <property type="entry name" value="NACHT and WD40 domain protein"/>
    <property type="match status" value="1"/>
</dbReference>
<evidence type="ECO:0000256" key="3">
    <source>
        <dbReference type="PROSITE-ProRule" id="PRU00221"/>
    </source>
</evidence>
<dbReference type="InterPro" id="IPR056884">
    <property type="entry name" value="NPHP3-like_N"/>
</dbReference>
<feature type="repeat" description="WD" evidence="3">
    <location>
        <begin position="1421"/>
        <end position="1462"/>
    </location>
</feature>
<dbReference type="Pfam" id="PF17100">
    <property type="entry name" value="NACHT_N"/>
    <property type="match status" value="1"/>
</dbReference>
<dbReference type="Proteomes" id="UP001303473">
    <property type="component" value="Unassembled WGS sequence"/>
</dbReference>
<dbReference type="PROSITE" id="PS50082">
    <property type="entry name" value="WD_REPEATS_2"/>
    <property type="match status" value="9"/>
</dbReference>
<evidence type="ECO:0000313" key="7">
    <source>
        <dbReference type="Proteomes" id="UP001303473"/>
    </source>
</evidence>
<name>A0AAN6S7A7_9PEZI</name>
<dbReference type="InterPro" id="IPR031359">
    <property type="entry name" value="NACHT_N"/>
</dbReference>
<feature type="repeat" description="WD" evidence="3">
    <location>
        <begin position="1123"/>
        <end position="1164"/>
    </location>
</feature>
<proteinExistence type="predicted"/>
<dbReference type="CDD" id="cd00200">
    <property type="entry name" value="WD40"/>
    <property type="match status" value="2"/>
</dbReference>
<protein>
    <recommendedName>
        <fullName evidence="5">NACHT domain-containing protein</fullName>
    </recommendedName>
</protein>
<keyword evidence="7" id="KW-1185">Reference proteome</keyword>
<dbReference type="SUPFAM" id="SSF52540">
    <property type="entry name" value="P-loop containing nucleoside triphosphate hydrolases"/>
    <property type="match status" value="1"/>
</dbReference>
<organism evidence="6 7">
    <name type="scientific">Diplogelasinospora grovesii</name>
    <dbReference type="NCBI Taxonomy" id="303347"/>
    <lineage>
        <taxon>Eukaryota</taxon>
        <taxon>Fungi</taxon>
        <taxon>Dikarya</taxon>
        <taxon>Ascomycota</taxon>
        <taxon>Pezizomycotina</taxon>
        <taxon>Sordariomycetes</taxon>
        <taxon>Sordariomycetidae</taxon>
        <taxon>Sordariales</taxon>
        <taxon>Diplogelasinosporaceae</taxon>
        <taxon>Diplogelasinospora</taxon>
    </lineage>
</organism>
<dbReference type="InterPro" id="IPR036322">
    <property type="entry name" value="WD40_repeat_dom_sf"/>
</dbReference>
<comment type="caution">
    <text evidence="6">The sequence shown here is derived from an EMBL/GenBank/DDBJ whole genome shotgun (WGS) entry which is preliminary data.</text>
</comment>
<dbReference type="SUPFAM" id="SSF50978">
    <property type="entry name" value="WD40 repeat-like"/>
    <property type="match status" value="2"/>
</dbReference>
<feature type="region of interest" description="Disordered" evidence="4">
    <location>
        <begin position="49"/>
        <end position="93"/>
    </location>
</feature>
<feature type="repeat" description="WD" evidence="3">
    <location>
        <begin position="1290"/>
        <end position="1331"/>
    </location>
</feature>
<evidence type="ECO:0000259" key="5">
    <source>
        <dbReference type="PROSITE" id="PS50837"/>
    </source>
</evidence>
<gene>
    <name evidence="6" type="ORF">QBC46DRAFT_426235</name>
</gene>
<dbReference type="Gene3D" id="2.130.10.10">
    <property type="entry name" value="YVTN repeat-like/Quinoprotein amine dehydrogenase"/>
    <property type="match status" value="6"/>
</dbReference>
<dbReference type="Pfam" id="PF00400">
    <property type="entry name" value="WD40"/>
    <property type="match status" value="11"/>
</dbReference>
<reference evidence="7" key="1">
    <citation type="journal article" date="2023" name="Mol. Phylogenet. Evol.">
        <title>Genome-scale phylogeny and comparative genomics of the fungal order Sordariales.</title>
        <authorList>
            <person name="Hensen N."/>
            <person name="Bonometti L."/>
            <person name="Westerberg I."/>
            <person name="Brannstrom I.O."/>
            <person name="Guillou S."/>
            <person name="Cros-Aarteil S."/>
            <person name="Calhoun S."/>
            <person name="Haridas S."/>
            <person name="Kuo A."/>
            <person name="Mondo S."/>
            <person name="Pangilinan J."/>
            <person name="Riley R."/>
            <person name="LaButti K."/>
            <person name="Andreopoulos B."/>
            <person name="Lipzen A."/>
            <person name="Chen C."/>
            <person name="Yan M."/>
            <person name="Daum C."/>
            <person name="Ng V."/>
            <person name="Clum A."/>
            <person name="Steindorff A."/>
            <person name="Ohm R.A."/>
            <person name="Martin F."/>
            <person name="Silar P."/>
            <person name="Natvig D.O."/>
            <person name="Lalanne C."/>
            <person name="Gautier V."/>
            <person name="Ament-Velasquez S.L."/>
            <person name="Kruys A."/>
            <person name="Hutchinson M.I."/>
            <person name="Powell A.J."/>
            <person name="Barry K."/>
            <person name="Miller A.N."/>
            <person name="Grigoriev I.V."/>
            <person name="Debuchy R."/>
            <person name="Gladieux P."/>
            <person name="Hiltunen Thoren M."/>
            <person name="Johannesson H."/>
        </authorList>
    </citation>
    <scope>NUCLEOTIDE SEQUENCE [LARGE SCALE GENOMIC DNA]</scope>
    <source>
        <strain evidence="7">CBS 340.73</strain>
    </source>
</reference>
<dbReference type="Gene3D" id="3.40.50.300">
    <property type="entry name" value="P-loop containing nucleotide triphosphate hydrolases"/>
    <property type="match status" value="1"/>
</dbReference>
<dbReference type="PRINTS" id="PR00320">
    <property type="entry name" value="GPROTEINBRPT"/>
</dbReference>
<dbReference type="PANTHER" id="PTHR44129">
    <property type="entry name" value="WD REPEAT-CONTAINING PROTEIN POP1"/>
    <property type="match status" value="1"/>
</dbReference>
<dbReference type="PROSITE" id="PS50837">
    <property type="entry name" value="NACHT"/>
    <property type="match status" value="1"/>
</dbReference>